<reference evidence="2 3" key="1">
    <citation type="submission" date="2022-01" db="EMBL/GenBank/DDBJ databases">
        <title>A chromosomal length assembly of Cordylochernes scorpioides.</title>
        <authorList>
            <person name="Zeh D."/>
            <person name="Zeh J."/>
        </authorList>
    </citation>
    <scope>NUCLEOTIDE SEQUENCE [LARGE SCALE GENOMIC DNA]</scope>
    <source>
        <strain evidence="2">IN4F17</strain>
        <tissue evidence="2">Whole Body</tissue>
    </source>
</reference>
<dbReference type="InterPro" id="IPR011993">
    <property type="entry name" value="PH-like_dom_sf"/>
</dbReference>
<protein>
    <submittedName>
        <fullName evidence="2">FARP1</fullName>
    </submittedName>
</protein>
<evidence type="ECO:0000313" key="3">
    <source>
        <dbReference type="Proteomes" id="UP001235939"/>
    </source>
</evidence>
<dbReference type="SUPFAM" id="SSF50729">
    <property type="entry name" value="PH domain-like"/>
    <property type="match status" value="2"/>
</dbReference>
<gene>
    <name evidence="2" type="ORF">LAZ67_3002650</name>
</gene>
<name>A0ABY6KB63_9ARAC</name>
<evidence type="ECO:0000259" key="1">
    <source>
        <dbReference type="PROSITE" id="PS50003"/>
    </source>
</evidence>
<dbReference type="InterPro" id="IPR051835">
    <property type="entry name" value="RAC1-GEF"/>
</dbReference>
<proteinExistence type="predicted"/>
<sequence>MVVYTSRAASQLQFRCHGQVRLSAALTVEETSSAEMEHSFSLAGEGFVLQLGAAGPAERKSWVTDLRAAIARAPSRPSASLLSGLRSSSCSSERLDRSMEGDLALSSEGLPPQAPKQRSNTTVHVCWHRSITLGRQDYARAVSSFPPTGRCPVWETTVVGGRVTSAATSYASSATTPGGRSSGWCSPISASFSTSPISWTTDVLWQDEFPLASLPVLGYTVTAPSNQDNITKEHVFKIQYKTHAYFFRAESDYPYSR</sequence>
<dbReference type="PROSITE" id="PS50003">
    <property type="entry name" value="PH_DOMAIN"/>
    <property type="match status" value="1"/>
</dbReference>
<feature type="domain" description="PH" evidence="1">
    <location>
        <begin position="1"/>
        <end position="71"/>
    </location>
</feature>
<dbReference type="EMBL" id="CP092865">
    <property type="protein sequence ID" value="UYV64982.1"/>
    <property type="molecule type" value="Genomic_DNA"/>
</dbReference>
<dbReference type="PANTHER" id="PTHR45858">
    <property type="entry name" value="FERM DOMAIN CONTAINING PROTEIN"/>
    <property type="match status" value="1"/>
</dbReference>
<evidence type="ECO:0000313" key="2">
    <source>
        <dbReference type="EMBL" id="UYV64982.1"/>
    </source>
</evidence>
<accession>A0ABY6KB63</accession>
<dbReference type="Proteomes" id="UP001235939">
    <property type="component" value="Chromosome 03"/>
</dbReference>
<dbReference type="Gene3D" id="2.30.29.30">
    <property type="entry name" value="Pleckstrin-homology domain (PH domain)/Phosphotyrosine-binding domain (PTB)"/>
    <property type="match status" value="2"/>
</dbReference>
<dbReference type="PANTHER" id="PTHR45858:SF1">
    <property type="entry name" value="FERM DOMAIN-CONTAINING PROTEIN 7"/>
    <property type="match status" value="1"/>
</dbReference>
<dbReference type="InterPro" id="IPR001849">
    <property type="entry name" value="PH_domain"/>
</dbReference>
<organism evidence="2 3">
    <name type="scientific">Cordylochernes scorpioides</name>
    <dbReference type="NCBI Taxonomy" id="51811"/>
    <lineage>
        <taxon>Eukaryota</taxon>
        <taxon>Metazoa</taxon>
        <taxon>Ecdysozoa</taxon>
        <taxon>Arthropoda</taxon>
        <taxon>Chelicerata</taxon>
        <taxon>Arachnida</taxon>
        <taxon>Pseudoscorpiones</taxon>
        <taxon>Cheliferoidea</taxon>
        <taxon>Chernetidae</taxon>
        <taxon>Cordylochernes</taxon>
    </lineage>
</organism>
<keyword evidence="3" id="KW-1185">Reference proteome</keyword>